<dbReference type="GO" id="GO:0003676">
    <property type="term" value="F:nucleic acid binding"/>
    <property type="evidence" value="ECO:0007669"/>
    <property type="project" value="InterPro"/>
</dbReference>
<dbReference type="InterPro" id="IPR012337">
    <property type="entry name" value="RNaseH-like_sf"/>
</dbReference>
<dbReference type="PANTHER" id="PTHR48475">
    <property type="entry name" value="RIBONUCLEASE H"/>
    <property type="match status" value="1"/>
</dbReference>
<organism evidence="2 3">
    <name type="scientific">Mucuna pruriens</name>
    <name type="common">Velvet bean</name>
    <name type="synonym">Dolichos pruriens</name>
    <dbReference type="NCBI Taxonomy" id="157652"/>
    <lineage>
        <taxon>Eukaryota</taxon>
        <taxon>Viridiplantae</taxon>
        <taxon>Streptophyta</taxon>
        <taxon>Embryophyta</taxon>
        <taxon>Tracheophyta</taxon>
        <taxon>Spermatophyta</taxon>
        <taxon>Magnoliopsida</taxon>
        <taxon>eudicotyledons</taxon>
        <taxon>Gunneridae</taxon>
        <taxon>Pentapetalae</taxon>
        <taxon>rosids</taxon>
        <taxon>fabids</taxon>
        <taxon>Fabales</taxon>
        <taxon>Fabaceae</taxon>
        <taxon>Papilionoideae</taxon>
        <taxon>50 kb inversion clade</taxon>
        <taxon>NPAAA clade</taxon>
        <taxon>indigoferoid/millettioid clade</taxon>
        <taxon>Phaseoleae</taxon>
        <taxon>Mucuna</taxon>
    </lineage>
</organism>
<name>A0A371FF79_MUCPR</name>
<accession>A0A371FF79</accession>
<dbReference type="Gene3D" id="3.30.420.10">
    <property type="entry name" value="Ribonuclease H-like superfamily/Ribonuclease H"/>
    <property type="match status" value="1"/>
</dbReference>
<dbReference type="GO" id="GO:0004523">
    <property type="term" value="F:RNA-DNA hybrid ribonuclease activity"/>
    <property type="evidence" value="ECO:0007669"/>
    <property type="project" value="InterPro"/>
</dbReference>
<reference evidence="2" key="1">
    <citation type="submission" date="2018-05" db="EMBL/GenBank/DDBJ databases">
        <title>Draft genome of Mucuna pruriens seed.</title>
        <authorList>
            <person name="Nnadi N.E."/>
            <person name="Vos R."/>
            <person name="Hasami M.H."/>
            <person name="Devisetty U.K."/>
            <person name="Aguiy J.C."/>
        </authorList>
    </citation>
    <scope>NUCLEOTIDE SEQUENCE [LARGE SCALE GENOMIC DNA]</scope>
    <source>
        <strain evidence="2">JCA_2017</strain>
    </source>
</reference>
<dbReference type="STRING" id="157652.A0A371FF79"/>
<sequence>MALIHRWSIQPIGEWSGDDIDRTGNNQAEYKALLTGMRLVKKLEAKALMAKSDSKLVTGQVNREYQARDPQLIKYLERATGMAATFEKFTLYHIPREQNERVDLLSKLATTHRRGVQRSVVHESISRPTIEELPVCSVEGRRTWMSPLMEYLKDELLLTDTTEARKVARDVARYIVIGGELYRRGFSFPLLWCIEGEEAQYVIKEVHERVCGMHIGGRALANKIARAGYYWPHWKITAWKIGRSKHNTPKAATFHHLALPVSQVGGGYPGIILACSRPSKMICCFGLSNRDSFKQRDSVRILIYCKLLFPTKDKIALHIGGAPLSKWAS</sequence>
<dbReference type="CDD" id="cd09279">
    <property type="entry name" value="RNase_HI_like"/>
    <property type="match status" value="1"/>
</dbReference>
<dbReference type="AlphaFoldDB" id="A0A371FF79"/>
<evidence type="ECO:0000313" key="2">
    <source>
        <dbReference type="EMBL" id="RDX76958.1"/>
    </source>
</evidence>
<dbReference type="Proteomes" id="UP000257109">
    <property type="component" value="Unassembled WGS sequence"/>
</dbReference>
<dbReference type="Gene3D" id="1.10.340.70">
    <property type="match status" value="1"/>
</dbReference>
<dbReference type="InterPro" id="IPR002156">
    <property type="entry name" value="RNaseH_domain"/>
</dbReference>
<dbReference type="OrthoDB" id="101614at2759"/>
<feature type="domain" description="RNase H type-1" evidence="1">
    <location>
        <begin position="23"/>
        <end position="108"/>
    </location>
</feature>
<gene>
    <name evidence="2" type="primary">rnhA</name>
    <name evidence="2" type="ORF">CR513_43002</name>
</gene>
<protein>
    <submittedName>
        <fullName evidence="2">RnhA</fullName>
    </submittedName>
</protein>
<feature type="non-terminal residue" evidence="2">
    <location>
        <position position="1"/>
    </location>
</feature>
<dbReference type="EMBL" id="QJKJ01009328">
    <property type="protein sequence ID" value="RDX76958.1"/>
    <property type="molecule type" value="Genomic_DNA"/>
</dbReference>
<proteinExistence type="predicted"/>
<dbReference type="PANTHER" id="PTHR48475:SF2">
    <property type="entry name" value="RIBONUCLEASE H"/>
    <property type="match status" value="1"/>
</dbReference>
<dbReference type="Pfam" id="PF13456">
    <property type="entry name" value="RVT_3"/>
    <property type="match status" value="1"/>
</dbReference>
<keyword evidence="3" id="KW-1185">Reference proteome</keyword>
<evidence type="ECO:0000259" key="1">
    <source>
        <dbReference type="Pfam" id="PF13456"/>
    </source>
</evidence>
<evidence type="ECO:0000313" key="3">
    <source>
        <dbReference type="Proteomes" id="UP000257109"/>
    </source>
</evidence>
<dbReference type="SUPFAM" id="SSF53098">
    <property type="entry name" value="Ribonuclease H-like"/>
    <property type="match status" value="1"/>
</dbReference>
<comment type="caution">
    <text evidence="2">The sequence shown here is derived from an EMBL/GenBank/DDBJ whole genome shotgun (WGS) entry which is preliminary data.</text>
</comment>
<dbReference type="InterPro" id="IPR036397">
    <property type="entry name" value="RNaseH_sf"/>
</dbReference>